<dbReference type="PANTHER" id="PTHR10529">
    <property type="entry name" value="AP COMPLEX SUBUNIT MU"/>
    <property type="match status" value="1"/>
</dbReference>
<keyword evidence="2" id="KW-0813">Transport</keyword>
<evidence type="ECO:0000256" key="2">
    <source>
        <dbReference type="ARBA" id="ARBA00022448"/>
    </source>
</evidence>
<keyword evidence="4" id="KW-0472">Membrane</keyword>
<dbReference type="Proteomes" id="UP000663844">
    <property type="component" value="Unassembled WGS sequence"/>
</dbReference>
<dbReference type="FunFam" id="3.30.450.60:FF:000002">
    <property type="entry name" value="AP-2 complex subunit mu, putative"/>
    <property type="match status" value="1"/>
</dbReference>
<reference evidence="6" key="1">
    <citation type="submission" date="2021-02" db="EMBL/GenBank/DDBJ databases">
        <authorList>
            <person name="Nowell W R."/>
        </authorList>
    </citation>
    <scope>NUCLEOTIDE SEQUENCE</scope>
</reference>
<dbReference type="GO" id="GO:0006886">
    <property type="term" value="P:intracellular protein transport"/>
    <property type="evidence" value="ECO:0007669"/>
    <property type="project" value="InterPro"/>
</dbReference>
<evidence type="ECO:0000256" key="4">
    <source>
        <dbReference type="ARBA" id="ARBA00023136"/>
    </source>
</evidence>
<evidence type="ECO:0000313" key="6">
    <source>
        <dbReference type="EMBL" id="CAF4423682.1"/>
    </source>
</evidence>
<gene>
    <name evidence="6" type="ORF">OXD698_LOCUS52796</name>
</gene>
<dbReference type="InterPro" id="IPR001392">
    <property type="entry name" value="Clathrin_mu"/>
</dbReference>
<dbReference type="InterPro" id="IPR011012">
    <property type="entry name" value="Longin-like_dom_sf"/>
</dbReference>
<dbReference type="AlphaFoldDB" id="A0A820QQK6"/>
<evidence type="ECO:0000313" key="7">
    <source>
        <dbReference type="Proteomes" id="UP000663844"/>
    </source>
</evidence>
<evidence type="ECO:0008006" key="8">
    <source>
        <dbReference type="Google" id="ProtNLM"/>
    </source>
</evidence>
<dbReference type="InterPro" id="IPR050431">
    <property type="entry name" value="Adaptor_comp_med_subunit"/>
</dbReference>
<keyword evidence="3" id="KW-0653">Protein transport</keyword>
<dbReference type="GO" id="GO:0016192">
    <property type="term" value="P:vesicle-mediated transport"/>
    <property type="evidence" value="ECO:0007669"/>
    <property type="project" value="InterPro"/>
</dbReference>
<comment type="caution">
    <text evidence="6">The sequence shown here is derived from an EMBL/GenBank/DDBJ whole genome shotgun (WGS) entry which is preliminary data.</text>
</comment>
<protein>
    <recommendedName>
        <fullName evidence="8">AP complex mu/sigma subunit domain-containing protein</fullName>
    </recommendedName>
</protein>
<proteinExistence type="predicted"/>
<dbReference type="GO" id="GO:0005905">
    <property type="term" value="C:clathrin-coated pit"/>
    <property type="evidence" value="ECO:0007669"/>
    <property type="project" value="UniProtKB-KW"/>
</dbReference>
<dbReference type="Gene3D" id="3.30.450.60">
    <property type="match status" value="1"/>
</dbReference>
<dbReference type="GO" id="GO:0030131">
    <property type="term" value="C:clathrin adaptor complex"/>
    <property type="evidence" value="ECO:0007669"/>
    <property type="project" value="InterPro"/>
</dbReference>
<feature type="non-terminal residue" evidence="6">
    <location>
        <position position="1"/>
    </location>
</feature>
<dbReference type="SUPFAM" id="SSF49447">
    <property type="entry name" value="Second domain of Mu2 adaptin subunit (ap50) of ap2 adaptor"/>
    <property type="match status" value="1"/>
</dbReference>
<name>A0A820QQK6_9BILA</name>
<comment type="subcellular location">
    <subcellularLocation>
        <location evidence="1">Membrane</location>
        <location evidence="1">Coated pit</location>
        <topology evidence="1">Peripheral membrane protein</topology>
        <orientation evidence="1">Cytoplasmic side</orientation>
    </subcellularLocation>
</comment>
<dbReference type="InterPro" id="IPR018240">
    <property type="entry name" value="Clathrin_mu_CS"/>
</dbReference>
<dbReference type="InterPro" id="IPR036168">
    <property type="entry name" value="AP2_Mu_C_sf"/>
</dbReference>
<dbReference type="PRINTS" id="PR00314">
    <property type="entry name" value="CLATHRINADPT"/>
</dbReference>
<dbReference type="PROSITE" id="PS00990">
    <property type="entry name" value="CLAT_ADAPTOR_M_1"/>
    <property type="match status" value="1"/>
</dbReference>
<dbReference type="EMBL" id="CAJOAZ010029241">
    <property type="protein sequence ID" value="CAF4423682.1"/>
    <property type="molecule type" value="Genomic_DNA"/>
</dbReference>
<accession>A0A820QQK6</accession>
<dbReference type="Gene3D" id="2.60.40.1170">
    <property type="entry name" value="Mu homology domain, subdomain B"/>
    <property type="match status" value="1"/>
</dbReference>
<keyword evidence="5" id="KW-0168">Coated pit</keyword>
<evidence type="ECO:0000256" key="3">
    <source>
        <dbReference type="ARBA" id="ARBA00022927"/>
    </source>
</evidence>
<organism evidence="6 7">
    <name type="scientific">Adineta steineri</name>
    <dbReference type="NCBI Taxonomy" id="433720"/>
    <lineage>
        <taxon>Eukaryota</taxon>
        <taxon>Metazoa</taxon>
        <taxon>Spiralia</taxon>
        <taxon>Gnathifera</taxon>
        <taxon>Rotifera</taxon>
        <taxon>Eurotatoria</taxon>
        <taxon>Bdelloidea</taxon>
        <taxon>Adinetida</taxon>
        <taxon>Adinetidae</taxon>
        <taxon>Adineta</taxon>
    </lineage>
</organism>
<dbReference type="SUPFAM" id="SSF64356">
    <property type="entry name" value="SNARE-like"/>
    <property type="match status" value="1"/>
</dbReference>
<sequence length="116" mass="13586">VCTTKINANIAMVLSFLYKCVRVFCEYFKELEEESIRDNFVIVYELLDELMDFGFPQSTDSNILQEYITQEAHKIEQVRPPQALTNQVSWRSDGVKYRKNEVFLDVIEAVNILVKI</sequence>
<evidence type="ECO:0000256" key="5">
    <source>
        <dbReference type="ARBA" id="ARBA00023176"/>
    </source>
</evidence>
<evidence type="ECO:0000256" key="1">
    <source>
        <dbReference type="ARBA" id="ARBA00004277"/>
    </source>
</evidence>